<keyword evidence="4" id="KW-0963">Cytoplasm</keyword>
<keyword evidence="5 11" id="KW-0507">mRNA processing</keyword>
<dbReference type="SMART" id="SM00651">
    <property type="entry name" value="Sm"/>
    <property type="match status" value="1"/>
</dbReference>
<dbReference type="SUPFAM" id="SSF50182">
    <property type="entry name" value="Sm-like ribonucleoproteins"/>
    <property type="match status" value="1"/>
</dbReference>
<dbReference type="GO" id="GO:0003723">
    <property type="term" value="F:RNA binding"/>
    <property type="evidence" value="ECO:0007669"/>
    <property type="project" value="UniProtKB-KW"/>
</dbReference>
<organism evidence="13 14">
    <name type="scientific">Saccharomycodes ludwigii</name>
    <dbReference type="NCBI Taxonomy" id="36035"/>
    <lineage>
        <taxon>Eukaryota</taxon>
        <taxon>Fungi</taxon>
        <taxon>Dikarya</taxon>
        <taxon>Ascomycota</taxon>
        <taxon>Saccharomycotina</taxon>
        <taxon>Saccharomycetes</taxon>
        <taxon>Saccharomycodales</taxon>
        <taxon>Saccharomycodaceae</taxon>
        <taxon>Saccharomycodes</taxon>
    </lineage>
</organism>
<evidence type="ECO:0000256" key="6">
    <source>
        <dbReference type="ARBA" id="ARBA00022728"/>
    </source>
</evidence>
<evidence type="ECO:0000256" key="1">
    <source>
        <dbReference type="ARBA" id="ARBA00004123"/>
    </source>
</evidence>
<dbReference type="GO" id="GO:0005686">
    <property type="term" value="C:U2 snRNP"/>
    <property type="evidence" value="ECO:0007669"/>
    <property type="project" value="UniProtKB-UniRule"/>
</dbReference>
<feature type="domain" description="Sm" evidence="12">
    <location>
        <begin position="7"/>
        <end position="89"/>
    </location>
</feature>
<evidence type="ECO:0000313" key="13">
    <source>
        <dbReference type="EMBL" id="SSD60471.1"/>
    </source>
</evidence>
<sequence length="116" mass="13181">MSMRPPINCLFDNLQQQSIVTFWLFEQLNFRIRGKIAGFDEFMNVVIVNAEEIPIDKETGKEIITKAKKLGRILLKGDNITLITTNNDTVKESQPTDKIIQKPKDTTNKMVGTLEG</sequence>
<comment type="subcellular location">
    <subcellularLocation>
        <location evidence="2">Cytoplasm</location>
    </subcellularLocation>
    <subcellularLocation>
        <location evidence="1 11">Nucleus</location>
    </subcellularLocation>
</comment>
<keyword evidence="8 11" id="KW-0508">mRNA splicing</keyword>
<evidence type="ECO:0000256" key="3">
    <source>
        <dbReference type="ARBA" id="ARBA00006850"/>
    </source>
</evidence>
<proteinExistence type="inferred from homology"/>
<dbReference type="GO" id="GO:0005681">
    <property type="term" value="C:spliceosomal complex"/>
    <property type="evidence" value="ECO:0007669"/>
    <property type="project" value="UniProtKB-KW"/>
</dbReference>
<name>A0A376B766_9ASCO</name>
<dbReference type="Proteomes" id="UP000262825">
    <property type="component" value="Unassembled WGS sequence"/>
</dbReference>
<evidence type="ECO:0000256" key="8">
    <source>
        <dbReference type="ARBA" id="ARBA00023187"/>
    </source>
</evidence>
<evidence type="ECO:0000313" key="14">
    <source>
        <dbReference type="Proteomes" id="UP000262825"/>
    </source>
</evidence>
<evidence type="ECO:0000259" key="12">
    <source>
        <dbReference type="PROSITE" id="PS52002"/>
    </source>
</evidence>
<dbReference type="Gene3D" id="2.30.30.100">
    <property type="match status" value="1"/>
</dbReference>
<reference evidence="14" key="1">
    <citation type="submission" date="2018-06" db="EMBL/GenBank/DDBJ databases">
        <authorList>
            <person name="Guldener U."/>
        </authorList>
    </citation>
    <scope>NUCLEOTIDE SEQUENCE [LARGE SCALE GENOMIC DNA]</scope>
    <source>
        <strain evidence="14">UTAD17</strain>
    </source>
</reference>
<evidence type="ECO:0000256" key="7">
    <source>
        <dbReference type="ARBA" id="ARBA00022884"/>
    </source>
</evidence>
<dbReference type="InterPro" id="IPR047575">
    <property type="entry name" value="Sm"/>
</dbReference>
<dbReference type="GO" id="GO:0005687">
    <property type="term" value="C:U4 snRNP"/>
    <property type="evidence" value="ECO:0007669"/>
    <property type="project" value="UniProtKB-UniRule"/>
</dbReference>
<dbReference type="GO" id="GO:0005685">
    <property type="term" value="C:U1 snRNP"/>
    <property type="evidence" value="ECO:0007669"/>
    <property type="project" value="UniProtKB-UniRule"/>
</dbReference>
<dbReference type="InterPro" id="IPR027078">
    <property type="entry name" value="snRNP-E"/>
</dbReference>
<evidence type="ECO:0000256" key="5">
    <source>
        <dbReference type="ARBA" id="ARBA00022664"/>
    </source>
</evidence>
<dbReference type="InterPro" id="IPR001163">
    <property type="entry name" value="Sm_dom_euk/arc"/>
</dbReference>
<accession>A0A376B766</accession>
<protein>
    <recommendedName>
        <fullName evidence="11">Small nuclear ribonucleoprotein E</fullName>
        <shortName evidence="11">snRNP-E</shortName>
    </recommendedName>
    <alternativeName>
        <fullName evidence="11">Sm protein E</fullName>
    </alternativeName>
</protein>
<dbReference type="GO" id="GO:0046540">
    <property type="term" value="C:U4/U6 x U5 tri-snRNP complex"/>
    <property type="evidence" value="ECO:0007669"/>
    <property type="project" value="UniProtKB-UniRule"/>
</dbReference>
<evidence type="ECO:0000256" key="4">
    <source>
        <dbReference type="ARBA" id="ARBA00022490"/>
    </source>
</evidence>
<keyword evidence="14" id="KW-1185">Reference proteome</keyword>
<evidence type="ECO:0000256" key="10">
    <source>
        <dbReference type="ARBA" id="ARBA00023274"/>
    </source>
</evidence>
<dbReference type="CDD" id="cd01718">
    <property type="entry name" value="Sm_E"/>
    <property type="match status" value="1"/>
</dbReference>
<comment type="similarity">
    <text evidence="3 11">Belongs to the snRNP Sm proteins family.</text>
</comment>
<evidence type="ECO:0000256" key="11">
    <source>
        <dbReference type="RuleBase" id="RU365053"/>
    </source>
</evidence>
<dbReference type="PROSITE" id="PS52002">
    <property type="entry name" value="SM"/>
    <property type="match status" value="1"/>
</dbReference>
<dbReference type="GO" id="GO:0005737">
    <property type="term" value="C:cytoplasm"/>
    <property type="evidence" value="ECO:0007669"/>
    <property type="project" value="UniProtKB-SubCell"/>
</dbReference>
<keyword evidence="6 11" id="KW-0747">Spliceosome</keyword>
<dbReference type="VEuPathDB" id="FungiDB:SCODWIG_02232"/>
<dbReference type="PANTHER" id="PTHR11193">
    <property type="entry name" value="SMALL NUCLEAR RIBONUCLEOPROTEIN E"/>
    <property type="match status" value="1"/>
</dbReference>
<dbReference type="EMBL" id="UFAJ01000362">
    <property type="protein sequence ID" value="SSD60471.1"/>
    <property type="molecule type" value="Genomic_DNA"/>
</dbReference>
<keyword evidence="10 11" id="KW-0687">Ribonucleoprotein</keyword>
<dbReference type="OrthoDB" id="25620at2759"/>
<keyword evidence="7 11" id="KW-0694">RNA-binding</keyword>
<evidence type="ECO:0000256" key="9">
    <source>
        <dbReference type="ARBA" id="ARBA00023242"/>
    </source>
</evidence>
<keyword evidence="9 11" id="KW-0539">Nucleus</keyword>
<gene>
    <name evidence="13" type="ORF">SCODWIG_02232</name>
</gene>
<dbReference type="GO" id="GO:0005682">
    <property type="term" value="C:U5 snRNP"/>
    <property type="evidence" value="ECO:0007669"/>
    <property type="project" value="UniProtKB-UniRule"/>
</dbReference>
<dbReference type="Pfam" id="PF01423">
    <property type="entry name" value="LSM"/>
    <property type="match status" value="1"/>
</dbReference>
<dbReference type="GO" id="GO:0000387">
    <property type="term" value="P:spliceosomal snRNP assembly"/>
    <property type="evidence" value="ECO:0007669"/>
    <property type="project" value="UniProtKB-UniRule"/>
</dbReference>
<evidence type="ECO:0000256" key="2">
    <source>
        <dbReference type="ARBA" id="ARBA00004496"/>
    </source>
</evidence>
<dbReference type="InterPro" id="IPR010920">
    <property type="entry name" value="LSM_dom_sf"/>
</dbReference>
<comment type="function">
    <text evidence="11">Involved in pre-mRNA splicing. Binds and is required for the stability of snRNA U1, U2, U4 and U5 which contain a highly conserved structural motif called the Sm binding site. Involved in cap modification.</text>
</comment>
<dbReference type="AlphaFoldDB" id="A0A376B766"/>